<organism evidence="14 15">
    <name type="scientific">Pseudonocardia kongjuensis</name>
    <dbReference type="NCBI Taxonomy" id="102227"/>
    <lineage>
        <taxon>Bacteria</taxon>
        <taxon>Bacillati</taxon>
        <taxon>Actinomycetota</taxon>
        <taxon>Actinomycetes</taxon>
        <taxon>Pseudonocardiales</taxon>
        <taxon>Pseudonocardiaceae</taxon>
        <taxon>Pseudonocardia</taxon>
    </lineage>
</organism>
<evidence type="ECO:0000259" key="13">
    <source>
        <dbReference type="PROSITE" id="PS51384"/>
    </source>
</evidence>
<evidence type="ECO:0000256" key="4">
    <source>
        <dbReference type="ARBA" id="ARBA00022605"/>
    </source>
</evidence>
<dbReference type="SUPFAM" id="SSF52343">
    <property type="entry name" value="Ferredoxin reductase-like, C-terminal NADP-linked domain"/>
    <property type="match status" value="1"/>
</dbReference>
<dbReference type="InterPro" id="IPR003097">
    <property type="entry name" value="CysJ-like_FAD-binding"/>
</dbReference>
<dbReference type="InterPro" id="IPR001433">
    <property type="entry name" value="OxRdtase_FAD/NAD-bd"/>
</dbReference>
<gene>
    <name evidence="14" type="ORF">GCM10009613_14110</name>
</gene>
<dbReference type="InterPro" id="IPR029039">
    <property type="entry name" value="Flavoprotein-like_sf"/>
</dbReference>
<comment type="caution">
    <text evidence="14">The sequence shown here is derived from an EMBL/GenBank/DDBJ whole genome shotgun (WGS) entry which is preliminary data.</text>
</comment>
<evidence type="ECO:0000313" key="14">
    <source>
        <dbReference type="EMBL" id="GAA1383974.1"/>
    </source>
</evidence>
<keyword evidence="7" id="KW-0274">FAD</keyword>
<dbReference type="NCBIfam" id="NF004859">
    <property type="entry name" value="PRK06214.1"/>
    <property type="match status" value="1"/>
</dbReference>
<dbReference type="Pfam" id="PF00258">
    <property type="entry name" value="Flavodoxin_1"/>
    <property type="match status" value="1"/>
</dbReference>
<dbReference type="EMBL" id="BAAAJK010000005">
    <property type="protein sequence ID" value="GAA1383974.1"/>
    <property type="molecule type" value="Genomic_DNA"/>
</dbReference>
<dbReference type="RefSeq" id="WP_344019602.1">
    <property type="nucleotide sequence ID" value="NZ_BAAAJK010000005.1"/>
</dbReference>
<comment type="cofactor">
    <cofactor evidence="1">
        <name>FMN</name>
        <dbReference type="ChEBI" id="CHEBI:58210"/>
    </cofactor>
</comment>
<evidence type="ECO:0000256" key="5">
    <source>
        <dbReference type="ARBA" id="ARBA00022630"/>
    </source>
</evidence>
<dbReference type="SUPFAM" id="SSF52218">
    <property type="entry name" value="Flavoproteins"/>
    <property type="match status" value="1"/>
</dbReference>
<keyword evidence="10" id="KW-0560">Oxidoreductase</keyword>
<dbReference type="PANTHER" id="PTHR19384:SF128">
    <property type="entry name" value="NADPH OXIDOREDUCTASE A"/>
    <property type="match status" value="1"/>
</dbReference>
<accession>A0ABP4IDY8</accession>
<comment type="cofactor">
    <cofactor evidence="2">
        <name>FAD</name>
        <dbReference type="ChEBI" id="CHEBI:57692"/>
    </cofactor>
</comment>
<keyword evidence="3" id="KW-0813">Transport</keyword>
<dbReference type="PANTHER" id="PTHR19384">
    <property type="entry name" value="NITRIC OXIDE SYNTHASE-RELATED"/>
    <property type="match status" value="1"/>
</dbReference>
<keyword evidence="8" id="KW-0521">NADP</keyword>
<proteinExistence type="predicted"/>
<keyword evidence="6" id="KW-0288">FMN</keyword>
<evidence type="ECO:0000256" key="9">
    <source>
        <dbReference type="ARBA" id="ARBA00022982"/>
    </source>
</evidence>
<dbReference type="Gene3D" id="2.40.30.10">
    <property type="entry name" value="Translation factors"/>
    <property type="match status" value="1"/>
</dbReference>
<name>A0ABP4IDY8_9PSEU</name>
<dbReference type="CDD" id="cd06199">
    <property type="entry name" value="SiR"/>
    <property type="match status" value="1"/>
</dbReference>
<dbReference type="InterPro" id="IPR010199">
    <property type="entry name" value="CysJ"/>
</dbReference>
<dbReference type="InterPro" id="IPR023173">
    <property type="entry name" value="NADPH_Cyt_P450_Rdtase_alpha"/>
</dbReference>
<dbReference type="PROSITE" id="PS50902">
    <property type="entry name" value="FLAVODOXIN_LIKE"/>
    <property type="match status" value="1"/>
</dbReference>
<keyword evidence="5" id="KW-0285">Flavoprotein</keyword>
<sequence>MTAQLPEDLQALGISADAPFTPEQRIWLSGYLAGARTAVTRAEPAGATAHPPVHVLYGTETGNAELVAGTVASRLSAAGAPAEPVELDQVDAAALAAMDRVVIVCSTYGDGEMPDDADLFRQLIESADAPRLESTTYAVCALGDTAYDDFCAAGKLIDARLAELGATRALDRVDCDVMWEDQAEQWYGRVLATFAAGGTAPPAPAPVAAGPRWDRRNPFPAVLAHSVRLSGPGSDKDIRHHEFALADSGIGYAAGDALGVLPCNDPALVDALLEQLGADGDAPAGDRPLREALTHAHEIVTPSRDLLAVLAERGSDDELRAALAHPDKAAREAYLWDRDLLDLLRTARFRCDADELLGLLRPLQHRAYSISSSPLAAPDRIHLTVASVRYRCGDRAVGGVCSTHLADRLAVGDTAGVFLQPNSTFRPPSDDAVDMIMIGPGTGVAPFRAFLQERAARGATGRNWLLFGDRHREHDFLYGSELTGWAESGLLTHLDLAFSRDQAAKIYVQDRMREHGARLYAWLADGAHLYVCGDASRMARDVDAALHAVVAEHGGLDADGAEAFVADLKRAKRYLRDVY</sequence>
<evidence type="ECO:0000256" key="6">
    <source>
        <dbReference type="ARBA" id="ARBA00022643"/>
    </source>
</evidence>
<evidence type="ECO:0000259" key="12">
    <source>
        <dbReference type="PROSITE" id="PS50902"/>
    </source>
</evidence>
<reference evidence="15" key="1">
    <citation type="journal article" date="2019" name="Int. J. Syst. Evol. Microbiol.">
        <title>The Global Catalogue of Microorganisms (GCM) 10K type strain sequencing project: providing services to taxonomists for standard genome sequencing and annotation.</title>
        <authorList>
            <consortium name="The Broad Institute Genomics Platform"/>
            <consortium name="The Broad Institute Genome Sequencing Center for Infectious Disease"/>
            <person name="Wu L."/>
            <person name="Ma J."/>
        </authorList>
    </citation>
    <scope>NUCLEOTIDE SEQUENCE [LARGE SCALE GENOMIC DNA]</scope>
    <source>
        <strain evidence="15">JCM 11896</strain>
    </source>
</reference>
<dbReference type="PRINTS" id="PR00371">
    <property type="entry name" value="FPNCR"/>
</dbReference>
<dbReference type="PRINTS" id="PR00369">
    <property type="entry name" value="FLAVODOXIN"/>
</dbReference>
<dbReference type="Gene3D" id="3.40.50.360">
    <property type="match status" value="1"/>
</dbReference>
<evidence type="ECO:0000256" key="3">
    <source>
        <dbReference type="ARBA" id="ARBA00022448"/>
    </source>
</evidence>
<dbReference type="SUPFAM" id="SSF63380">
    <property type="entry name" value="Riboflavin synthase domain-like"/>
    <property type="match status" value="1"/>
</dbReference>
<dbReference type="Proteomes" id="UP001501414">
    <property type="component" value="Unassembled WGS sequence"/>
</dbReference>
<evidence type="ECO:0000256" key="10">
    <source>
        <dbReference type="ARBA" id="ARBA00023002"/>
    </source>
</evidence>
<evidence type="ECO:0000313" key="15">
    <source>
        <dbReference type="Proteomes" id="UP001501414"/>
    </source>
</evidence>
<dbReference type="InterPro" id="IPR001709">
    <property type="entry name" value="Flavoprot_Pyr_Nucl_cyt_Rdtase"/>
</dbReference>
<keyword evidence="15" id="KW-1185">Reference proteome</keyword>
<protein>
    <submittedName>
        <fullName evidence="14">Sulfite reductase flavoprotein subunit alpha</fullName>
    </submittedName>
</protein>
<dbReference type="InterPro" id="IPR039261">
    <property type="entry name" value="FNR_nucleotide-bd"/>
</dbReference>
<dbReference type="Pfam" id="PF00667">
    <property type="entry name" value="FAD_binding_1"/>
    <property type="match status" value="2"/>
</dbReference>
<evidence type="ECO:0000256" key="8">
    <source>
        <dbReference type="ARBA" id="ARBA00022857"/>
    </source>
</evidence>
<dbReference type="Pfam" id="PF00175">
    <property type="entry name" value="NAD_binding_1"/>
    <property type="match status" value="1"/>
</dbReference>
<keyword evidence="9" id="KW-0249">Electron transport</keyword>
<keyword evidence="11" id="KW-0198">Cysteine biosynthesis</keyword>
<dbReference type="InterPro" id="IPR017927">
    <property type="entry name" value="FAD-bd_FR_type"/>
</dbReference>
<evidence type="ECO:0000256" key="7">
    <source>
        <dbReference type="ARBA" id="ARBA00022827"/>
    </source>
</evidence>
<dbReference type="InterPro" id="IPR001094">
    <property type="entry name" value="Flavdoxin-like"/>
</dbReference>
<evidence type="ECO:0000256" key="1">
    <source>
        <dbReference type="ARBA" id="ARBA00001917"/>
    </source>
</evidence>
<dbReference type="PROSITE" id="PS51384">
    <property type="entry name" value="FAD_FR"/>
    <property type="match status" value="1"/>
</dbReference>
<dbReference type="InterPro" id="IPR017938">
    <property type="entry name" value="Riboflavin_synthase-like_b-brl"/>
</dbReference>
<feature type="domain" description="Flavodoxin-like" evidence="12">
    <location>
        <begin position="53"/>
        <end position="191"/>
    </location>
</feature>
<evidence type="ECO:0000256" key="2">
    <source>
        <dbReference type="ARBA" id="ARBA00001974"/>
    </source>
</evidence>
<dbReference type="PIRSF" id="PIRSF000207">
    <property type="entry name" value="SiR-FP_CysJ"/>
    <property type="match status" value="1"/>
</dbReference>
<dbReference type="Gene3D" id="3.40.50.80">
    <property type="entry name" value="Nucleotide-binding domain of ferredoxin-NADP reductase (FNR) module"/>
    <property type="match status" value="1"/>
</dbReference>
<keyword evidence="4" id="KW-0028">Amino-acid biosynthesis</keyword>
<feature type="domain" description="FAD-binding FR-type" evidence="13">
    <location>
        <begin position="216"/>
        <end position="428"/>
    </location>
</feature>
<dbReference type="InterPro" id="IPR008254">
    <property type="entry name" value="Flavodoxin/NO_synth"/>
</dbReference>
<evidence type="ECO:0000256" key="11">
    <source>
        <dbReference type="ARBA" id="ARBA00023192"/>
    </source>
</evidence>
<dbReference type="Gene3D" id="1.20.990.10">
    <property type="entry name" value="NADPH-cytochrome p450 Reductase, Chain A, domain 3"/>
    <property type="match status" value="1"/>
</dbReference>